<keyword evidence="5" id="KW-0964">Secreted</keyword>
<evidence type="ECO:0000313" key="9">
    <source>
        <dbReference type="Proteomes" id="UP000575898"/>
    </source>
</evidence>
<evidence type="ECO:0000256" key="4">
    <source>
        <dbReference type="ARBA" id="ARBA00023143"/>
    </source>
</evidence>
<proteinExistence type="inferred from homology"/>
<dbReference type="GO" id="GO:0009424">
    <property type="term" value="C:bacterial-type flagellum hook"/>
    <property type="evidence" value="ECO:0007669"/>
    <property type="project" value="UniProtKB-UniRule"/>
</dbReference>
<evidence type="ECO:0000313" key="8">
    <source>
        <dbReference type="EMBL" id="MBB5016861.1"/>
    </source>
</evidence>
<evidence type="ECO:0000256" key="2">
    <source>
        <dbReference type="ARBA" id="ARBA00011255"/>
    </source>
</evidence>
<name>A0A840MNN7_9PROT</name>
<evidence type="ECO:0000256" key="3">
    <source>
        <dbReference type="ARBA" id="ARBA00023054"/>
    </source>
</evidence>
<dbReference type="GO" id="GO:0009421">
    <property type="term" value="C:bacterial-type flagellum filament cap"/>
    <property type="evidence" value="ECO:0007669"/>
    <property type="project" value="InterPro"/>
</dbReference>
<dbReference type="RefSeq" id="WP_184033725.1">
    <property type="nucleotide sequence ID" value="NZ_JACHHY010000001.1"/>
</dbReference>
<dbReference type="GO" id="GO:0005576">
    <property type="term" value="C:extracellular region"/>
    <property type="evidence" value="ECO:0007669"/>
    <property type="project" value="UniProtKB-SubCell"/>
</dbReference>
<keyword evidence="9" id="KW-1185">Reference proteome</keyword>
<dbReference type="Pfam" id="PF02465">
    <property type="entry name" value="FliD_N"/>
    <property type="match status" value="1"/>
</dbReference>
<gene>
    <name evidence="8" type="ORF">HNQ59_000123</name>
</gene>
<dbReference type="AlphaFoldDB" id="A0A840MNN7"/>
<evidence type="ECO:0000259" key="7">
    <source>
        <dbReference type="Pfam" id="PF07195"/>
    </source>
</evidence>
<keyword evidence="8" id="KW-0282">Flagellum</keyword>
<sequence>MAIASPGVGSGLDVNTLITKLMQAEKEPLTVLATKEIGVQAKLSAFGTVKGAMAALQSAVRGLADASKFQASKSANSSNSEAITVTASAGAALGNYNIEVTKLAQAQKLASAGQASKNTVIGNGTLTFSFGTVSGGTFDANTGKYTGASFASNGNATKSVTIDASNNSLEGIRDAINKANIGVTASIINDGSGTPYRLALASSNPGASNSVKISVAGDTALQNLLAHDPASNTGQALQETVTAQNSELKIDGVAISKSSTSITDAIEGVTLNLLKTNVGSPAKITVSNSGSSLGTAVNAFVKAYNDLNKLLDDATAYDGSGAKAGGTAGKSAPLQGDSTVRSMQFRLRQMFGTVVAGVDSSVNSLGKVGIAFQKDGTLKVDSAKLQSAIDSKFNDVTALFAATGNATDSLVKYQGSTAYTQAGNYAVNVTSLATQGKLVGSAVTSGLTVTAGVNDSLAVTLNGKAATLTLGAGTYASVSELAAEIQSKINGNSTFAGSKVAITGTGDATSFTLTGVSDQYGSSSNFSVSGNAAALFGASPVATAGTDIVGTIGGAAATGSGQKLTASSGAALGLSVTVTGGAENADRGTISFSRGFASQLDKLLDEFLGAKGAIAARTDGLNQTVKDIGKQREVLNRRLDDTEKRYRTQFTALDVMLSNISKTGQYLSQQLAMLNR</sequence>
<dbReference type="Proteomes" id="UP000575898">
    <property type="component" value="Unassembled WGS sequence"/>
</dbReference>
<feature type="domain" description="Flagellar hook-associated protein 2 C-terminal" evidence="7">
    <location>
        <begin position="590"/>
        <end position="660"/>
    </location>
</feature>
<keyword evidence="8" id="KW-0969">Cilium</keyword>
<dbReference type="EMBL" id="JACHHY010000001">
    <property type="protein sequence ID" value="MBB5016861.1"/>
    <property type="molecule type" value="Genomic_DNA"/>
</dbReference>
<comment type="similarity">
    <text evidence="1 5">Belongs to the FliD family.</text>
</comment>
<dbReference type="InterPro" id="IPR003481">
    <property type="entry name" value="FliD_N"/>
</dbReference>
<feature type="domain" description="Flagellar hook-associated protein 2 N-terminal" evidence="6">
    <location>
        <begin position="10"/>
        <end position="107"/>
    </location>
</feature>
<dbReference type="GO" id="GO:0007155">
    <property type="term" value="P:cell adhesion"/>
    <property type="evidence" value="ECO:0007669"/>
    <property type="project" value="InterPro"/>
</dbReference>
<dbReference type="InterPro" id="IPR010809">
    <property type="entry name" value="FliD_C"/>
</dbReference>
<keyword evidence="4 5" id="KW-0975">Bacterial flagellum</keyword>
<dbReference type="InterPro" id="IPR040026">
    <property type="entry name" value="FliD"/>
</dbReference>
<dbReference type="Pfam" id="PF07195">
    <property type="entry name" value="FliD_C"/>
    <property type="match status" value="2"/>
</dbReference>
<reference evidence="8 9" key="1">
    <citation type="submission" date="2020-08" db="EMBL/GenBank/DDBJ databases">
        <title>Genomic Encyclopedia of Type Strains, Phase IV (KMG-IV): sequencing the most valuable type-strain genomes for metagenomic binning, comparative biology and taxonomic classification.</title>
        <authorList>
            <person name="Goeker M."/>
        </authorList>
    </citation>
    <scope>NUCLEOTIDE SEQUENCE [LARGE SCALE GENOMIC DNA]</scope>
    <source>
        <strain evidence="8 9">DSM 27165</strain>
    </source>
</reference>
<comment type="function">
    <text evidence="5">Required for morphogenesis and for the elongation of the flagellar filament by facilitating polymerization of the flagellin monomers at the tip of growing filament. Forms a capping structure, which prevents flagellin subunits (transported through the central channel of the flagellum) from leaking out without polymerization at the distal end.</text>
</comment>
<feature type="domain" description="Flagellar hook-associated protein 2 C-terminal" evidence="7">
    <location>
        <begin position="243"/>
        <end position="409"/>
    </location>
</feature>
<evidence type="ECO:0000256" key="1">
    <source>
        <dbReference type="ARBA" id="ARBA00009764"/>
    </source>
</evidence>
<dbReference type="PANTHER" id="PTHR30288:SF0">
    <property type="entry name" value="FLAGELLAR HOOK-ASSOCIATED PROTEIN 2"/>
    <property type="match status" value="1"/>
</dbReference>
<comment type="subcellular location">
    <subcellularLocation>
        <location evidence="5">Secreted</location>
    </subcellularLocation>
    <subcellularLocation>
        <location evidence="5">Bacterial flagellum</location>
    </subcellularLocation>
</comment>
<comment type="caution">
    <text evidence="8">The sequence shown here is derived from an EMBL/GenBank/DDBJ whole genome shotgun (WGS) entry which is preliminary data.</text>
</comment>
<keyword evidence="8" id="KW-0966">Cell projection</keyword>
<organism evidence="8 9">
    <name type="scientific">Chitinivorax tropicus</name>
    <dbReference type="NCBI Taxonomy" id="714531"/>
    <lineage>
        <taxon>Bacteria</taxon>
        <taxon>Pseudomonadati</taxon>
        <taxon>Pseudomonadota</taxon>
        <taxon>Betaproteobacteria</taxon>
        <taxon>Chitinivorax</taxon>
    </lineage>
</organism>
<evidence type="ECO:0000259" key="6">
    <source>
        <dbReference type="Pfam" id="PF02465"/>
    </source>
</evidence>
<keyword evidence="3" id="KW-0175">Coiled coil</keyword>
<comment type="subunit">
    <text evidence="2 5">Homopentamer.</text>
</comment>
<evidence type="ECO:0000256" key="5">
    <source>
        <dbReference type="RuleBase" id="RU362066"/>
    </source>
</evidence>
<accession>A0A840MNN7</accession>
<dbReference type="GO" id="GO:0071973">
    <property type="term" value="P:bacterial-type flagellum-dependent cell motility"/>
    <property type="evidence" value="ECO:0007669"/>
    <property type="project" value="TreeGrafter"/>
</dbReference>
<protein>
    <recommendedName>
        <fullName evidence="5">Flagellar hook-associated protein 2</fullName>
        <shortName evidence="5">HAP2</shortName>
    </recommendedName>
    <alternativeName>
        <fullName evidence="5">Flagellar cap protein</fullName>
    </alternativeName>
</protein>
<dbReference type="PANTHER" id="PTHR30288">
    <property type="entry name" value="FLAGELLAR CAP/ASSEMBLY PROTEIN FLID"/>
    <property type="match status" value="1"/>
</dbReference>